<dbReference type="EMBL" id="BMOD01000031">
    <property type="protein sequence ID" value="GGJ55064.1"/>
    <property type="molecule type" value="Genomic_DNA"/>
</dbReference>
<proteinExistence type="predicted"/>
<evidence type="ECO:0000256" key="4">
    <source>
        <dbReference type="ARBA" id="ARBA00023136"/>
    </source>
</evidence>
<name>A0ABQ2DGN6_9DEIO</name>
<evidence type="ECO:0000313" key="8">
    <source>
        <dbReference type="Proteomes" id="UP000632222"/>
    </source>
</evidence>
<evidence type="ECO:0000256" key="6">
    <source>
        <dbReference type="SAM" id="Phobius"/>
    </source>
</evidence>
<reference evidence="8" key="1">
    <citation type="journal article" date="2019" name="Int. J. Syst. Evol. Microbiol.">
        <title>The Global Catalogue of Microorganisms (GCM) 10K type strain sequencing project: providing services to taxonomists for standard genome sequencing and annotation.</title>
        <authorList>
            <consortium name="The Broad Institute Genomics Platform"/>
            <consortium name="The Broad Institute Genome Sequencing Center for Infectious Disease"/>
            <person name="Wu L."/>
            <person name="Ma J."/>
        </authorList>
    </citation>
    <scope>NUCLEOTIDE SEQUENCE [LARGE SCALE GENOMIC DNA]</scope>
    <source>
        <strain evidence="8">JCM 14370</strain>
    </source>
</reference>
<protein>
    <recommendedName>
        <fullName evidence="9">Holin</fullName>
    </recommendedName>
</protein>
<dbReference type="Proteomes" id="UP000632222">
    <property type="component" value="Unassembled WGS sequence"/>
</dbReference>
<keyword evidence="4 6" id="KW-0472">Membrane</keyword>
<keyword evidence="8" id="KW-1185">Reference proteome</keyword>
<dbReference type="RefSeq" id="WP_189007793.1">
    <property type="nucleotide sequence ID" value="NZ_BMOD01000031.1"/>
</dbReference>
<dbReference type="InterPro" id="IPR006480">
    <property type="entry name" value="Phage_holin_4_1"/>
</dbReference>
<accession>A0ABQ2DGN6</accession>
<evidence type="ECO:0000256" key="3">
    <source>
        <dbReference type="ARBA" id="ARBA00022989"/>
    </source>
</evidence>
<feature type="compositionally biased region" description="Basic and acidic residues" evidence="5">
    <location>
        <begin position="119"/>
        <end position="136"/>
    </location>
</feature>
<evidence type="ECO:0000256" key="5">
    <source>
        <dbReference type="SAM" id="MobiDB-lite"/>
    </source>
</evidence>
<feature type="region of interest" description="Disordered" evidence="5">
    <location>
        <begin position="115"/>
        <end position="136"/>
    </location>
</feature>
<dbReference type="Pfam" id="PF05105">
    <property type="entry name" value="Phage_holin_4_1"/>
    <property type="match status" value="1"/>
</dbReference>
<comment type="subcellular location">
    <subcellularLocation>
        <location evidence="1">Membrane</location>
        <topology evidence="1">Multi-pass membrane protein</topology>
    </subcellularLocation>
</comment>
<comment type="caution">
    <text evidence="7">The sequence shown here is derived from an EMBL/GenBank/DDBJ whole genome shotgun (WGS) entry which is preliminary data.</text>
</comment>
<evidence type="ECO:0000313" key="7">
    <source>
        <dbReference type="EMBL" id="GGJ55064.1"/>
    </source>
</evidence>
<gene>
    <name evidence="7" type="ORF">GCM10008938_46440</name>
</gene>
<evidence type="ECO:0000256" key="2">
    <source>
        <dbReference type="ARBA" id="ARBA00022692"/>
    </source>
</evidence>
<keyword evidence="2 6" id="KW-0812">Transmembrane</keyword>
<sequence length="136" mass="15483">MLHLETFTQWVLGPGHPTLPALLILMLLDVLTRTIVQSIRPRVRKEHFLRTLLKKILLWLMVIAAHQVDLVLSQQQTLRNAVAYVLLGNELFSIVEQMAKAGVPIPEPLRRAIQALRGTETEKPEKPEQAQEKTRA</sequence>
<evidence type="ECO:0000256" key="1">
    <source>
        <dbReference type="ARBA" id="ARBA00004141"/>
    </source>
</evidence>
<feature type="transmembrane region" description="Helical" evidence="6">
    <location>
        <begin position="20"/>
        <end position="36"/>
    </location>
</feature>
<keyword evidence="3 6" id="KW-1133">Transmembrane helix</keyword>
<dbReference type="NCBIfam" id="TIGR01593">
    <property type="entry name" value="holin_tox_secr"/>
    <property type="match status" value="1"/>
</dbReference>
<organism evidence="7 8">
    <name type="scientific">Deinococcus roseus</name>
    <dbReference type="NCBI Taxonomy" id="392414"/>
    <lineage>
        <taxon>Bacteria</taxon>
        <taxon>Thermotogati</taxon>
        <taxon>Deinococcota</taxon>
        <taxon>Deinococci</taxon>
        <taxon>Deinococcales</taxon>
        <taxon>Deinococcaceae</taxon>
        <taxon>Deinococcus</taxon>
    </lineage>
</organism>
<evidence type="ECO:0008006" key="9">
    <source>
        <dbReference type="Google" id="ProtNLM"/>
    </source>
</evidence>